<reference evidence="3" key="1">
    <citation type="journal article" date="2011" name="Endocrinology">
        <title>Peptidomic analysis of the central nervous system of the protochordate, Ciona intestinalis: homologs and prototypes of vertebrate peptides and novel peptides.</title>
        <authorList>
            <person name="Kawada T."/>
            <person name="Ogasawara M."/>
            <person name="Sekiguchi T."/>
            <person name="Aoyama M."/>
            <person name="Hotta K."/>
            <person name="Oka K."/>
            <person name="Satake H."/>
        </authorList>
    </citation>
    <scope>NUCLEOTIDE SEQUENCE</scope>
</reference>
<keyword evidence="2" id="KW-0732">Signal</keyword>
<feature type="region of interest" description="Disordered" evidence="1">
    <location>
        <begin position="92"/>
        <end position="118"/>
    </location>
</feature>
<feature type="signal peptide" evidence="2">
    <location>
        <begin position="1"/>
        <end position="24"/>
    </location>
</feature>
<comment type="miscellaneous">
    <text evidence="3">The sequence shown here is derived from an EMBL/GenBank/DDBJ third party annotation (TPA) entry.</text>
</comment>
<evidence type="ECO:0000313" key="3">
    <source>
        <dbReference type="EMBL" id="FAA00718.1"/>
    </source>
</evidence>
<feature type="chain" id="PRO_5003334719" evidence="2">
    <location>
        <begin position="25"/>
        <end position="270"/>
    </location>
</feature>
<accession>F5XVF1</accession>
<dbReference type="EMBL" id="BR000881">
    <property type="protein sequence ID" value="FAA00718.1"/>
    <property type="molecule type" value="Genomic_DNA"/>
</dbReference>
<gene>
    <name evidence="3" type="primary">ci-lf</name>
</gene>
<evidence type="ECO:0000256" key="2">
    <source>
        <dbReference type="SAM" id="SignalP"/>
    </source>
</evidence>
<protein>
    <submittedName>
        <fullName evidence="3">Ciona LF peptide</fullName>
    </submittedName>
</protein>
<organism evidence="3">
    <name type="scientific">Ciona intestinalis</name>
    <name type="common">Transparent sea squirt</name>
    <name type="synonym">Ascidia intestinalis</name>
    <dbReference type="NCBI Taxonomy" id="7719"/>
    <lineage>
        <taxon>Eukaryota</taxon>
        <taxon>Metazoa</taxon>
        <taxon>Chordata</taxon>
        <taxon>Tunicata</taxon>
        <taxon>Ascidiacea</taxon>
        <taxon>Phlebobranchia</taxon>
        <taxon>Cionidae</taxon>
        <taxon>Ciona</taxon>
    </lineage>
</organism>
<sequence>MKLVKSFSILAAFVVCYFGCIADAVPVDTVEKQLLRREGTGNPENFLDWTNQLNSTDVDEPDEELYDQLLYNILIPMQQKMIAEENGQLDNAEDNPFLAENRNSDEENNDYSPGQAESIQSDKRFQSLFKRYPGFQGLFKRHNPHLPDLFKRYNSMGLFKRSPGMLGLFKRGLLGLFKRSDARLQGLFKRDSATQGSFKRSSEAQALPKRYPNFQGLFKRLSEATEYPEDDSSNDDTKQRGNLHSLFKRDTSAHYLEDRGESIPFLFRRS</sequence>
<name>F5XVF1_CIOIN</name>
<dbReference type="AlphaFoldDB" id="F5XVF1"/>
<evidence type="ECO:0000256" key="1">
    <source>
        <dbReference type="SAM" id="MobiDB-lite"/>
    </source>
</evidence>
<proteinExistence type="predicted"/>